<dbReference type="OrthoDB" id="4409326at2"/>
<accession>A0A1L7CQI4</accession>
<keyword evidence="3" id="KW-1185">Reference proteome</keyword>
<evidence type="ECO:0000313" key="3">
    <source>
        <dbReference type="Proteomes" id="UP000185434"/>
    </source>
</evidence>
<evidence type="ECO:0000256" key="1">
    <source>
        <dbReference type="SAM" id="MobiDB-lite"/>
    </source>
</evidence>
<dbReference type="Proteomes" id="UP000185434">
    <property type="component" value="Chromosome"/>
</dbReference>
<gene>
    <name evidence="2" type="ORF">CFRA_00845</name>
</gene>
<feature type="region of interest" description="Disordered" evidence="1">
    <location>
        <begin position="88"/>
        <end position="127"/>
    </location>
</feature>
<dbReference type="RefSeq" id="WP_075663049.1">
    <property type="nucleotide sequence ID" value="NZ_CP009247.1"/>
</dbReference>
<organism evidence="2 3">
    <name type="scientific">Corynebacterium frankenforstense DSM 45800</name>
    <dbReference type="NCBI Taxonomy" id="1437875"/>
    <lineage>
        <taxon>Bacteria</taxon>
        <taxon>Bacillati</taxon>
        <taxon>Actinomycetota</taxon>
        <taxon>Actinomycetes</taxon>
        <taxon>Mycobacteriales</taxon>
        <taxon>Corynebacteriaceae</taxon>
        <taxon>Corynebacterium</taxon>
    </lineage>
</organism>
<proteinExistence type="predicted"/>
<dbReference type="KEGG" id="cfk:CFRA_00845"/>
<protein>
    <recommendedName>
        <fullName evidence="4">DUF559 domain-containing protein</fullName>
    </recommendedName>
</protein>
<evidence type="ECO:0000313" key="2">
    <source>
        <dbReference type="EMBL" id="APT88081.1"/>
    </source>
</evidence>
<sequence length="127" mass="14365">MSIFGGDGAFIGRVDFFFPDVGLILEYEGAAKTAGAQGRNTALRELYRSRGFHNMGMVLRHLDADALRDPSSFLEVKDLHRTLQQRDAPVDRRFWAPPPSPEQWDRGARYRTGNNGRYPPPDLRDCA</sequence>
<name>A0A1L7CQI4_9CORY</name>
<reference evidence="2 3" key="1">
    <citation type="submission" date="2014-08" db="EMBL/GenBank/DDBJ databases">
        <title>Complete genome sequence of Corynebacterium frankenforstense ST18(T) (=DSM 45800(T)), isolated from raw cow milk.</title>
        <authorList>
            <person name="Ruckert C."/>
            <person name="Albersmeier A."/>
            <person name="Winkler A."/>
            <person name="Lipski A."/>
            <person name="Kalinowski J."/>
        </authorList>
    </citation>
    <scope>NUCLEOTIDE SEQUENCE [LARGE SCALE GENOMIC DNA]</scope>
    <source>
        <strain evidence="2 3">ST18</strain>
    </source>
</reference>
<evidence type="ECO:0008006" key="4">
    <source>
        <dbReference type="Google" id="ProtNLM"/>
    </source>
</evidence>
<dbReference type="EMBL" id="CP009247">
    <property type="protein sequence ID" value="APT88081.1"/>
    <property type="molecule type" value="Genomic_DNA"/>
</dbReference>
<dbReference type="AlphaFoldDB" id="A0A1L7CQI4"/>